<protein>
    <submittedName>
        <fullName evidence="2">Uncharacterized protein</fullName>
    </submittedName>
</protein>
<dbReference type="AlphaFoldDB" id="A0A8S3U176"/>
<name>A0A8S3U176_MYTED</name>
<dbReference type="Proteomes" id="UP000683360">
    <property type="component" value="Unassembled WGS sequence"/>
</dbReference>
<proteinExistence type="predicted"/>
<evidence type="ECO:0000256" key="1">
    <source>
        <dbReference type="SAM" id="MobiDB-lite"/>
    </source>
</evidence>
<keyword evidence="3" id="KW-1185">Reference proteome</keyword>
<feature type="region of interest" description="Disordered" evidence="1">
    <location>
        <begin position="1"/>
        <end position="21"/>
    </location>
</feature>
<sequence>MYSPSDEDFFSKLSSSTTSNDSILTSLQDQDESSDIFDDQIKLWTKGTSIEAQEETRKDTHINYSDVEQYIIQDFCILLSRISEKADRLLGNNTTNLAESWMHIRCKFEEESCITYVIEVHGMGGSAFRTEDTLKKVTDLDQTVKNTDIKIDQILERLAETNTSKTAKQALLLRFQLRFR</sequence>
<reference evidence="2" key="1">
    <citation type="submission" date="2021-03" db="EMBL/GenBank/DDBJ databases">
        <authorList>
            <person name="Bekaert M."/>
        </authorList>
    </citation>
    <scope>NUCLEOTIDE SEQUENCE</scope>
</reference>
<gene>
    <name evidence="2" type="ORF">MEDL_49798</name>
</gene>
<organism evidence="2 3">
    <name type="scientific">Mytilus edulis</name>
    <name type="common">Blue mussel</name>
    <dbReference type="NCBI Taxonomy" id="6550"/>
    <lineage>
        <taxon>Eukaryota</taxon>
        <taxon>Metazoa</taxon>
        <taxon>Spiralia</taxon>
        <taxon>Lophotrochozoa</taxon>
        <taxon>Mollusca</taxon>
        <taxon>Bivalvia</taxon>
        <taxon>Autobranchia</taxon>
        <taxon>Pteriomorphia</taxon>
        <taxon>Mytilida</taxon>
        <taxon>Mytiloidea</taxon>
        <taxon>Mytilidae</taxon>
        <taxon>Mytilinae</taxon>
        <taxon>Mytilus</taxon>
    </lineage>
</organism>
<comment type="caution">
    <text evidence="2">The sequence shown here is derived from an EMBL/GenBank/DDBJ whole genome shotgun (WGS) entry which is preliminary data.</text>
</comment>
<evidence type="ECO:0000313" key="3">
    <source>
        <dbReference type="Proteomes" id="UP000683360"/>
    </source>
</evidence>
<feature type="compositionally biased region" description="Low complexity" evidence="1">
    <location>
        <begin position="11"/>
        <end position="21"/>
    </location>
</feature>
<dbReference type="OrthoDB" id="6132200at2759"/>
<dbReference type="EMBL" id="CAJPWZ010002386">
    <property type="protein sequence ID" value="CAG2237342.1"/>
    <property type="molecule type" value="Genomic_DNA"/>
</dbReference>
<accession>A0A8S3U176</accession>
<evidence type="ECO:0000313" key="2">
    <source>
        <dbReference type="EMBL" id="CAG2237342.1"/>
    </source>
</evidence>